<proteinExistence type="predicted"/>
<dbReference type="AlphaFoldDB" id="A0AB38TUU2"/>
<evidence type="ECO:0000313" key="2">
    <source>
        <dbReference type="Proteomes" id="UP001059745"/>
    </source>
</evidence>
<organism evidence="1 2">
    <name type="scientific">Burkholderia gladioli</name>
    <name type="common">Pseudomonas marginata</name>
    <name type="synonym">Phytomonas marginata</name>
    <dbReference type="NCBI Taxonomy" id="28095"/>
    <lineage>
        <taxon>Bacteria</taxon>
        <taxon>Pseudomonadati</taxon>
        <taxon>Pseudomonadota</taxon>
        <taxon>Betaproteobacteria</taxon>
        <taxon>Burkholderiales</taxon>
        <taxon>Burkholderiaceae</taxon>
        <taxon>Burkholderia</taxon>
    </lineage>
</organism>
<evidence type="ECO:0000313" key="1">
    <source>
        <dbReference type="EMBL" id="UWX71618.1"/>
    </source>
</evidence>
<name>A0AB38TUU2_BURGA</name>
<dbReference type="Pfam" id="PF15571">
    <property type="entry name" value="Imm44"/>
    <property type="match status" value="1"/>
</dbReference>
<dbReference type="RefSeq" id="WP_157693192.1">
    <property type="nucleotide sequence ID" value="NZ_CADEPT010000004.1"/>
</dbReference>
<accession>A0AB38TUU2</accession>
<dbReference type="InterPro" id="IPR029078">
    <property type="entry name" value="Imm44"/>
</dbReference>
<gene>
    <name evidence="1" type="ORF">NYZ96_07670</name>
</gene>
<reference evidence="1" key="1">
    <citation type="submission" date="2022-09" db="EMBL/GenBank/DDBJ databases">
        <title>Genomic of Burkholderia gladioli.</title>
        <authorList>
            <person name="Wu H."/>
        </authorList>
    </citation>
    <scope>NUCLEOTIDE SEQUENCE</scope>
    <source>
        <strain evidence="1">ZN-S4</strain>
    </source>
</reference>
<protein>
    <submittedName>
        <fullName evidence="1">Imm44 family immunity protein</fullName>
    </submittedName>
</protein>
<sequence>MSGENEADIGDDARVVRNAIESVVNKFMDGQVFSDGFEKWAFVTIMLSEKFISGFPEVAKVSSKGKVLEFRLRISHDDFKMASSVDKISMTIDALERSVGMMDKLKVSLESQGKFLDIINKTRQALLHD</sequence>
<dbReference type="EMBL" id="CP104214">
    <property type="protein sequence ID" value="UWX71618.1"/>
    <property type="molecule type" value="Genomic_DNA"/>
</dbReference>
<dbReference type="Proteomes" id="UP001059745">
    <property type="component" value="Chromosome 1"/>
</dbReference>